<dbReference type="GO" id="GO:0005886">
    <property type="term" value="C:plasma membrane"/>
    <property type="evidence" value="ECO:0007669"/>
    <property type="project" value="TreeGrafter"/>
</dbReference>
<feature type="transmembrane region" description="Helical" evidence="5">
    <location>
        <begin position="191"/>
        <end position="209"/>
    </location>
</feature>
<dbReference type="InterPro" id="IPR036259">
    <property type="entry name" value="MFS_trans_sf"/>
</dbReference>
<dbReference type="InterPro" id="IPR020846">
    <property type="entry name" value="MFS_dom"/>
</dbReference>
<dbReference type="InterPro" id="IPR011701">
    <property type="entry name" value="MFS"/>
</dbReference>
<feature type="transmembrane region" description="Helical" evidence="5">
    <location>
        <begin position="312"/>
        <end position="330"/>
    </location>
</feature>
<comment type="subcellular location">
    <subcellularLocation>
        <location evidence="1">Membrane</location>
        <topology evidence="1">Multi-pass membrane protein</topology>
    </subcellularLocation>
</comment>
<reference evidence="7 8" key="1">
    <citation type="submission" date="2016-04" db="EMBL/GenBank/DDBJ databases">
        <title>Evolutionary innovation and constraint leading to complex multicellularity in the Ascomycota.</title>
        <authorList>
            <person name="Cisse O."/>
            <person name="Nguyen A."/>
            <person name="Hewitt D.A."/>
            <person name="Jedd G."/>
            <person name="Stajich J.E."/>
        </authorList>
    </citation>
    <scope>NUCLEOTIDE SEQUENCE [LARGE SCALE GENOMIC DNA]</scope>
    <source>
        <strain evidence="7 8">DAH-3</strain>
    </source>
</reference>
<dbReference type="SUPFAM" id="SSF103473">
    <property type="entry name" value="MFS general substrate transporter"/>
    <property type="match status" value="1"/>
</dbReference>
<accession>A0A1U7LRJ1</accession>
<feature type="transmembrane region" description="Helical" evidence="5">
    <location>
        <begin position="418"/>
        <end position="435"/>
    </location>
</feature>
<evidence type="ECO:0000256" key="5">
    <source>
        <dbReference type="SAM" id="Phobius"/>
    </source>
</evidence>
<dbReference type="OMA" id="YHAVMTW"/>
<dbReference type="AlphaFoldDB" id="A0A1U7LRJ1"/>
<protein>
    <submittedName>
        <fullName evidence="7">Carboxylic acid transporter</fullName>
    </submittedName>
</protein>
<sequence>MSDTTKQQKHVPSNDHLPNPLTLLRMLNSRQFLVFLSSWIAWIADAFDFFSVSVTVPEIAATYGKTASEVTWAITLALLMRSPGAIVFGLLGDRFGRKWPMVGCLILIAVFDMGVSFAKTFNEFLLIRALYGVALGGIWGCAMGVALENMPHECRGLYSGILQQGYALGYLLAAVMNLVITPNQSHGWRALFWFSVVFATIAAIFRAVLPDDDAVHKDNANKLPTAEKTKLFLEEIKGVFRHHPWRLIHAIFLMAGFNYMSHGSQDLYPTFLGKQLGYNVHIRTTVTVIFNCGAIIGGTLCGYMSQKYGRRLVIVIACVCGGALIPLWFLPKDWPVLAVGAFFLQFCVQGAWGVIPVHLNEISPSPRLRAAFAGIAYQIGNALSAPSAQIESSLGEHFSTGRFDSDGKAIPDYGKVQAILMAIVFAFVIVLTALSPEFRGRRFESEEGEVHVIMQNGRASIDIPRSHEGKMSVEIRGSKEGVEMSTSKE</sequence>
<keyword evidence="2 5" id="KW-0812">Transmembrane</keyword>
<organism evidence="7 8">
    <name type="scientific">Neolecta irregularis (strain DAH-3)</name>
    <dbReference type="NCBI Taxonomy" id="1198029"/>
    <lineage>
        <taxon>Eukaryota</taxon>
        <taxon>Fungi</taxon>
        <taxon>Dikarya</taxon>
        <taxon>Ascomycota</taxon>
        <taxon>Taphrinomycotina</taxon>
        <taxon>Neolectales</taxon>
        <taxon>Neolectaceae</taxon>
        <taxon>Neolecta</taxon>
    </lineage>
</organism>
<feature type="transmembrane region" description="Helical" evidence="5">
    <location>
        <begin position="157"/>
        <end position="179"/>
    </location>
</feature>
<feature type="transmembrane region" description="Helical" evidence="5">
    <location>
        <begin position="32"/>
        <end position="50"/>
    </location>
</feature>
<feature type="transmembrane region" description="Helical" evidence="5">
    <location>
        <begin position="124"/>
        <end position="145"/>
    </location>
</feature>
<dbReference type="Proteomes" id="UP000186594">
    <property type="component" value="Unassembled WGS sequence"/>
</dbReference>
<evidence type="ECO:0000256" key="4">
    <source>
        <dbReference type="ARBA" id="ARBA00023136"/>
    </source>
</evidence>
<feature type="transmembrane region" description="Helical" evidence="5">
    <location>
        <begin position="280"/>
        <end position="300"/>
    </location>
</feature>
<proteinExistence type="predicted"/>
<evidence type="ECO:0000313" key="7">
    <source>
        <dbReference type="EMBL" id="OLL25285.1"/>
    </source>
</evidence>
<dbReference type="GO" id="GO:0015355">
    <property type="term" value="F:secondary active monocarboxylate transmembrane transporter activity"/>
    <property type="evidence" value="ECO:0007669"/>
    <property type="project" value="TreeGrafter"/>
</dbReference>
<feature type="domain" description="Major facilitator superfamily (MFS) profile" evidence="6">
    <location>
        <begin position="34"/>
        <end position="439"/>
    </location>
</feature>
<name>A0A1U7LRJ1_NEOID</name>
<dbReference type="EMBL" id="LXFE01000455">
    <property type="protein sequence ID" value="OLL25285.1"/>
    <property type="molecule type" value="Genomic_DNA"/>
</dbReference>
<comment type="caution">
    <text evidence="7">The sequence shown here is derived from an EMBL/GenBank/DDBJ whole genome shotgun (WGS) entry which is preliminary data.</text>
</comment>
<evidence type="ECO:0000313" key="8">
    <source>
        <dbReference type="Proteomes" id="UP000186594"/>
    </source>
</evidence>
<dbReference type="OrthoDB" id="5296287at2759"/>
<dbReference type="Gene3D" id="1.20.1250.20">
    <property type="entry name" value="MFS general substrate transporter like domains"/>
    <property type="match status" value="2"/>
</dbReference>
<evidence type="ECO:0000256" key="2">
    <source>
        <dbReference type="ARBA" id="ARBA00022692"/>
    </source>
</evidence>
<evidence type="ECO:0000256" key="1">
    <source>
        <dbReference type="ARBA" id="ARBA00004141"/>
    </source>
</evidence>
<keyword evidence="8" id="KW-1185">Reference proteome</keyword>
<gene>
    <name evidence="7" type="ORF">NEOLI_004311</name>
</gene>
<dbReference type="Pfam" id="PF07690">
    <property type="entry name" value="MFS_1"/>
    <property type="match status" value="1"/>
</dbReference>
<feature type="transmembrane region" description="Helical" evidence="5">
    <location>
        <begin position="70"/>
        <end position="92"/>
    </location>
</feature>
<evidence type="ECO:0000259" key="6">
    <source>
        <dbReference type="PROSITE" id="PS50850"/>
    </source>
</evidence>
<keyword evidence="4 5" id="KW-0472">Membrane</keyword>
<dbReference type="GO" id="GO:0035879">
    <property type="term" value="P:plasma membrane lactate transport"/>
    <property type="evidence" value="ECO:0007669"/>
    <property type="project" value="TreeGrafter"/>
</dbReference>
<feature type="transmembrane region" description="Helical" evidence="5">
    <location>
        <begin position="244"/>
        <end position="260"/>
    </location>
</feature>
<dbReference type="CDD" id="cd17316">
    <property type="entry name" value="MFS_SV2_like"/>
    <property type="match status" value="1"/>
</dbReference>
<dbReference type="PANTHER" id="PTHR23508">
    <property type="entry name" value="CARBOXYLIC ACID TRANSPORTER PROTEIN HOMOLOG"/>
    <property type="match status" value="1"/>
</dbReference>
<evidence type="ECO:0000256" key="3">
    <source>
        <dbReference type="ARBA" id="ARBA00022989"/>
    </source>
</evidence>
<dbReference type="PANTHER" id="PTHR23508:SF10">
    <property type="entry name" value="CARBOXYLIC ACID TRANSPORTER PROTEIN HOMOLOG"/>
    <property type="match status" value="1"/>
</dbReference>
<feature type="transmembrane region" description="Helical" evidence="5">
    <location>
        <begin position="99"/>
        <end position="118"/>
    </location>
</feature>
<dbReference type="STRING" id="1198029.A0A1U7LRJ1"/>
<keyword evidence="3 5" id="KW-1133">Transmembrane helix</keyword>
<dbReference type="PROSITE" id="PS50850">
    <property type="entry name" value="MFS"/>
    <property type="match status" value="1"/>
</dbReference>